<proteinExistence type="predicted"/>
<organism evidence="2 3">
    <name type="scientific">Actinoalloteichus hymeniacidonis</name>
    <dbReference type="NCBI Taxonomy" id="340345"/>
    <lineage>
        <taxon>Bacteria</taxon>
        <taxon>Bacillati</taxon>
        <taxon>Actinomycetota</taxon>
        <taxon>Actinomycetes</taxon>
        <taxon>Pseudonocardiales</taxon>
        <taxon>Pseudonocardiaceae</taxon>
        <taxon>Actinoalloteichus</taxon>
    </lineage>
</organism>
<name>A0AAC9HSW0_9PSEU</name>
<sequence>MVLAEVWRGLDGVGPLSNAQGGPLSRTVKLILDPLVLRPVHNPACAGALLTAEGVRRLSELVSTAAEPLRHTAAWFTVFKQVRRRLRITEGNPQDLYFQRCHELAVISGGPEESTAETVVEHELRALHGAVGGRTTQALREYIAAHLAELENLISVSWSRLPDHLGRGVEPGGQRIELIDRVLDAGPTARPGAAGRSTMRGARPVTAPIEVPTTDGRENGARALTALVAERAGTALGLGLRSLVAASATAGSTGESEPAPIRPAAAADGSETSPWTARRLGLTRHAAPPMPEIGGSASTSTLGLPFDRTVHERVFTVLQTAPDRAALPSIPELVHEEIDRSCAPWALADESLRVAATIGVRFATGLRPLGDRGLASAGRTAAHRTVNARWRREAYVLQARRLALNPVEPSSSPGPADPLTRLAAELTTPWQGYLRRLWVRLHGRDVRAAPVTRVDDLWDLLDGVARSLILDHRSRVRHALSLRSTQNGPEDTIERPVR</sequence>
<evidence type="ECO:0000313" key="3">
    <source>
        <dbReference type="Proteomes" id="UP000095210"/>
    </source>
</evidence>
<protein>
    <submittedName>
        <fullName evidence="2">Uncharacterized protein</fullName>
    </submittedName>
</protein>
<gene>
    <name evidence="2" type="ORF">TL08_15255</name>
</gene>
<dbReference type="AlphaFoldDB" id="A0AAC9HSW0"/>
<reference evidence="3" key="1">
    <citation type="submission" date="2016-03" db="EMBL/GenBank/DDBJ databases">
        <title>Complete genome sequence of the type strain Actinoalloteichus hymeniacidonis DSM 45092.</title>
        <authorList>
            <person name="Schaffert L."/>
            <person name="Albersmeier A."/>
            <person name="Winkler A."/>
            <person name="Kalinowski J."/>
            <person name="Zotchev S."/>
            <person name="Ruckert C."/>
        </authorList>
    </citation>
    <scope>NUCLEOTIDE SEQUENCE [LARGE SCALE GENOMIC DNA]</scope>
    <source>
        <strain evidence="3">HPA177(T) (DSM 45092(T))</strain>
    </source>
</reference>
<evidence type="ECO:0000256" key="1">
    <source>
        <dbReference type="SAM" id="MobiDB-lite"/>
    </source>
</evidence>
<evidence type="ECO:0000313" key="2">
    <source>
        <dbReference type="EMBL" id="AOS63860.1"/>
    </source>
</evidence>
<accession>A0AAC9HSW0</accession>
<dbReference type="Proteomes" id="UP000095210">
    <property type="component" value="Chromosome"/>
</dbReference>
<keyword evidence="3" id="KW-1185">Reference proteome</keyword>
<dbReference type="KEGG" id="ahm:TL08_15255"/>
<feature type="region of interest" description="Disordered" evidence="1">
    <location>
        <begin position="250"/>
        <end position="273"/>
    </location>
</feature>
<dbReference type="EMBL" id="CP014859">
    <property type="protein sequence ID" value="AOS63860.1"/>
    <property type="molecule type" value="Genomic_DNA"/>
</dbReference>